<keyword evidence="1" id="KW-1133">Transmembrane helix</keyword>
<comment type="caution">
    <text evidence="2">The sequence shown here is derived from an EMBL/GenBank/DDBJ whole genome shotgun (WGS) entry which is preliminary data.</text>
</comment>
<sequence>MIDLIIIIMAGIVLLFLLSCCFMVARLLDEEISMYGYEGKENWEREQLPDKLSRSSTDERHGDK</sequence>
<keyword evidence="3" id="KW-1185">Reference proteome</keyword>
<evidence type="ECO:0000313" key="2">
    <source>
        <dbReference type="EMBL" id="MEQ2369609.1"/>
    </source>
</evidence>
<feature type="transmembrane region" description="Helical" evidence="1">
    <location>
        <begin position="6"/>
        <end position="28"/>
    </location>
</feature>
<proteinExistence type="predicted"/>
<evidence type="ECO:0000256" key="1">
    <source>
        <dbReference type="SAM" id="Phobius"/>
    </source>
</evidence>
<gene>
    <name evidence="2" type="ORF">WMO28_01390</name>
</gene>
<keyword evidence="1" id="KW-0812">Transmembrane</keyword>
<reference evidence="2 3" key="1">
    <citation type="submission" date="2024-03" db="EMBL/GenBank/DDBJ databases">
        <title>Human intestinal bacterial collection.</title>
        <authorList>
            <person name="Pauvert C."/>
            <person name="Hitch T.C.A."/>
            <person name="Clavel T."/>
        </authorList>
    </citation>
    <scope>NUCLEOTIDE SEQUENCE [LARGE SCALE GENOMIC DNA]</scope>
    <source>
        <strain evidence="2 3">CLA-JM-H16</strain>
    </source>
</reference>
<accession>A0ABV1BBQ5</accession>
<name>A0ABV1BBQ5_9FIRM</name>
<evidence type="ECO:0000313" key="3">
    <source>
        <dbReference type="Proteomes" id="UP001473063"/>
    </source>
</evidence>
<organism evidence="2 3">
    <name type="scientific">Blautia aquisgranensis</name>
    <dbReference type="NCBI Taxonomy" id="3133153"/>
    <lineage>
        <taxon>Bacteria</taxon>
        <taxon>Bacillati</taxon>
        <taxon>Bacillota</taxon>
        <taxon>Clostridia</taxon>
        <taxon>Lachnospirales</taxon>
        <taxon>Lachnospiraceae</taxon>
        <taxon>Blautia</taxon>
    </lineage>
</organism>
<protein>
    <submittedName>
        <fullName evidence="2">Uncharacterized protein</fullName>
    </submittedName>
</protein>
<keyword evidence="1" id="KW-0472">Membrane</keyword>
<dbReference type="RefSeq" id="WP_005426607.1">
    <property type="nucleotide sequence ID" value="NZ_JBBMEJ010000001.1"/>
</dbReference>
<dbReference type="Proteomes" id="UP001473063">
    <property type="component" value="Unassembled WGS sequence"/>
</dbReference>
<dbReference type="EMBL" id="JBBMEJ010000001">
    <property type="protein sequence ID" value="MEQ2369609.1"/>
    <property type="molecule type" value="Genomic_DNA"/>
</dbReference>